<protein>
    <submittedName>
        <fullName evidence="1">Uncharacterized protein</fullName>
    </submittedName>
</protein>
<feature type="non-terminal residue" evidence="1">
    <location>
        <position position="77"/>
    </location>
</feature>
<dbReference type="EMBL" id="UINC01191322">
    <property type="protein sequence ID" value="SVE05912.1"/>
    <property type="molecule type" value="Genomic_DNA"/>
</dbReference>
<organism evidence="1">
    <name type="scientific">marine metagenome</name>
    <dbReference type="NCBI Taxonomy" id="408172"/>
    <lineage>
        <taxon>unclassified sequences</taxon>
        <taxon>metagenomes</taxon>
        <taxon>ecological metagenomes</taxon>
    </lineage>
</organism>
<evidence type="ECO:0000313" key="1">
    <source>
        <dbReference type="EMBL" id="SVE05912.1"/>
    </source>
</evidence>
<dbReference type="AlphaFoldDB" id="A0A383ADW7"/>
<proteinExistence type="predicted"/>
<sequence length="77" mass="9076">MVDTLSIYLLEREVSYAPPHWRFGHYRRMNPNRFGLGASVRLVCFQKTDFQNRQRGQLNIYCFPGRYNQPVPAPLTS</sequence>
<accession>A0A383ADW7</accession>
<gene>
    <name evidence="1" type="ORF">METZ01_LOCUS458766</name>
</gene>
<reference evidence="1" key="1">
    <citation type="submission" date="2018-05" db="EMBL/GenBank/DDBJ databases">
        <authorList>
            <person name="Lanie J.A."/>
            <person name="Ng W.-L."/>
            <person name="Kazmierczak K.M."/>
            <person name="Andrzejewski T.M."/>
            <person name="Davidsen T.M."/>
            <person name="Wayne K.J."/>
            <person name="Tettelin H."/>
            <person name="Glass J.I."/>
            <person name="Rusch D."/>
            <person name="Podicherti R."/>
            <person name="Tsui H.-C.T."/>
            <person name="Winkler M.E."/>
        </authorList>
    </citation>
    <scope>NUCLEOTIDE SEQUENCE</scope>
</reference>
<name>A0A383ADW7_9ZZZZ</name>